<dbReference type="EMBL" id="LRQG01000146">
    <property type="protein sequence ID" value="KXA37141.1"/>
    <property type="molecule type" value="Genomic_DNA"/>
</dbReference>
<dbReference type="STRING" id="28128.HMPREF3226_01765"/>
<name>A0A133Q2Q8_9BACT</name>
<dbReference type="AlphaFoldDB" id="A0A133Q2Q8"/>
<sequence>MGNCHEANLSVCRYLTSDNVNSSMNFEKIRKTNTLFWNLKDLH</sequence>
<gene>
    <name evidence="1" type="ORF">HMPREF3226_01765</name>
</gene>
<proteinExistence type="predicted"/>
<keyword evidence="2" id="KW-1185">Reference proteome</keyword>
<dbReference type="Proteomes" id="UP000070533">
    <property type="component" value="Unassembled WGS sequence"/>
</dbReference>
<protein>
    <submittedName>
        <fullName evidence="1">Uncharacterized protein</fullName>
    </submittedName>
</protein>
<evidence type="ECO:0000313" key="1">
    <source>
        <dbReference type="EMBL" id="KXA37141.1"/>
    </source>
</evidence>
<evidence type="ECO:0000313" key="2">
    <source>
        <dbReference type="Proteomes" id="UP000070533"/>
    </source>
</evidence>
<dbReference type="PATRIC" id="fig|28128.5.peg.1814"/>
<comment type="caution">
    <text evidence="1">The sequence shown here is derived from an EMBL/GenBank/DDBJ whole genome shotgun (WGS) entry which is preliminary data.</text>
</comment>
<reference evidence="2" key="1">
    <citation type="submission" date="2016-01" db="EMBL/GenBank/DDBJ databases">
        <authorList>
            <person name="Mitreva M."/>
            <person name="Pepin K.H."/>
            <person name="Mihindukulasuriya K.A."/>
            <person name="Fulton R."/>
            <person name="Fronick C."/>
            <person name="O'Laughlin M."/>
            <person name="Miner T."/>
            <person name="Herter B."/>
            <person name="Rosa B.A."/>
            <person name="Cordes M."/>
            <person name="Tomlinson C."/>
            <person name="Wollam A."/>
            <person name="Palsikar V.B."/>
            <person name="Mardis E.R."/>
            <person name="Wilson R.K."/>
        </authorList>
    </citation>
    <scope>NUCLEOTIDE SEQUENCE [LARGE SCALE GENOMIC DNA]</scope>
    <source>
        <strain evidence="2">MJR7716</strain>
    </source>
</reference>
<accession>A0A133Q2Q8</accession>
<organism evidence="1 2">
    <name type="scientific">Prevotella corporis</name>
    <dbReference type="NCBI Taxonomy" id="28128"/>
    <lineage>
        <taxon>Bacteria</taxon>
        <taxon>Pseudomonadati</taxon>
        <taxon>Bacteroidota</taxon>
        <taxon>Bacteroidia</taxon>
        <taxon>Bacteroidales</taxon>
        <taxon>Prevotellaceae</taxon>
        <taxon>Prevotella</taxon>
    </lineage>
</organism>